<keyword evidence="2" id="KW-1185">Reference proteome</keyword>
<accession>A0ABR2EKM9</accession>
<dbReference type="EMBL" id="JBBPBM010000012">
    <property type="protein sequence ID" value="KAK8562537.1"/>
    <property type="molecule type" value="Genomic_DNA"/>
</dbReference>
<evidence type="ECO:0000313" key="1">
    <source>
        <dbReference type="EMBL" id="KAK8562537.1"/>
    </source>
</evidence>
<evidence type="ECO:0000313" key="2">
    <source>
        <dbReference type="Proteomes" id="UP001472677"/>
    </source>
</evidence>
<gene>
    <name evidence="1" type="ORF">V6N12_010614</name>
</gene>
<protein>
    <submittedName>
        <fullName evidence="1">Uncharacterized protein</fullName>
    </submittedName>
</protein>
<comment type="caution">
    <text evidence="1">The sequence shown here is derived from an EMBL/GenBank/DDBJ whole genome shotgun (WGS) entry which is preliminary data.</text>
</comment>
<proteinExistence type="predicted"/>
<sequence>MKNRGNVHSSMALLIPQRSNSFGPNSRIYAIVLPSNDFMDASGLIELPIKGETFTWSNLRCDIDAIVEKLDKILISSEWSLAYPKAIGVLKVDVALDHIPIILIFDGLRKKRKEAFKLKSRWLLEEKCHTNVSEAWAGNPRCTVHLRLNRKLKITGVKLKQWSGIKYGKMQRNRQNAIVKIKDGSGRWIEDENKISTMFQKHFQEVYTKDVNTDFDRHDFGHDIADVAFGQQLLEDSDSR</sequence>
<dbReference type="PANTHER" id="PTHR33710">
    <property type="entry name" value="BNAC02G09200D PROTEIN"/>
    <property type="match status" value="1"/>
</dbReference>
<organism evidence="1 2">
    <name type="scientific">Hibiscus sabdariffa</name>
    <name type="common">roselle</name>
    <dbReference type="NCBI Taxonomy" id="183260"/>
    <lineage>
        <taxon>Eukaryota</taxon>
        <taxon>Viridiplantae</taxon>
        <taxon>Streptophyta</taxon>
        <taxon>Embryophyta</taxon>
        <taxon>Tracheophyta</taxon>
        <taxon>Spermatophyta</taxon>
        <taxon>Magnoliopsida</taxon>
        <taxon>eudicotyledons</taxon>
        <taxon>Gunneridae</taxon>
        <taxon>Pentapetalae</taxon>
        <taxon>rosids</taxon>
        <taxon>malvids</taxon>
        <taxon>Malvales</taxon>
        <taxon>Malvaceae</taxon>
        <taxon>Malvoideae</taxon>
        <taxon>Hibiscus</taxon>
    </lineage>
</organism>
<dbReference type="Proteomes" id="UP001472677">
    <property type="component" value="Unassembled WGS sequence"/>
</dbReference>
<dbReference type="PANTHER" id="PTHR33710:SF71">
    <property type="entry name" value="ENDONUCLEASE_EXONUCLEASE_PHOSPHATASE DOMAIN-CONTAINING PROTEIN"/>
    <property type="match status" value="1"/>
</dbReference>
<reference evidence="1 2" key="1">
    <citation type="journal article" date="2024" name="G3 (Bethesda)">
        <title>Genome assembly of Hibiscus sabdariffa L. provides insights into metabolisms of medicinal natural products.</title>
        <authorList>
            <person name="Kim T."/>
        </authorList>
    </citation>
    <scope>NUCLEOTIDE SEQUENCE [LARGE SCALE GENOMIC DNA]</scope>
    <source>
        <strain evidence="1">TK-2024</strain>
        <tissue evidence="1">Old leaves</tissue>
    </source>
</reference>
<name>A0ABR2EKM9_9ROSI</name>